<dbReference type="EMBL" id="CP092427">
    <property type="protein sequence ID" value="ULP39852.1"/>
    <property type="molecule type" value="Genomic_DNA"/>
</dbReference>
<feature type="region of interest" description="Disordered" evidence="1">
    <location>
        <begin position="30"/>
        <end position="98"/>
    </location>
</feature>
<evidence type="ECO:0000313" key="3">
    <source>
        <dbReference type="Proteomes" id="UP001055159"/>
    </source>
</evidence>
<sequence length="98" mass="11026">MPHRGQPTPQGLELIEHLDQFGSRRQIRIAGDQVIDRGHHGGHRGPQIPRRHDSNIHSTTDKSSRSGRSIEESSEDVAQEQLWKNSGEQGLESAMAQW</sequence>
<protein>
    <submittedName>
        <fullName evidence="2">Uncharacterized protein</fullName>
    </submittedName>
</protein>
<dbReference type="Proteomes" id="UP001055159">
    <property type="component" value="Chromosome"/>
</dbReference>
<evidence type="ECO:0000256" key="1">
    <source>
        <dbReference type="SAM" id="MobiDB-lite"/>
    </source>
</evidence>
<organism evidence="2 3">
    <name type="scientific">Mycolicibacterium rufum</name>
    <dbReference type="NCBI Taxonomy" id="318424"/>
    <lineage>
        <taxon>Bacteria</taxon>
        <taxon>Bacillati</taxon>
        <taxon>Actinomycetota</taxon>
        <taxon>Actinomycetes</taxon>
        <taxon>Mycobacteriales</taxon>
        <taxon>Mycobacteriaceae</taxon>
        <taxon>Mycolicibacterium</taxon>
    </lineage>
</organism>
<keyword evidence="3" id="KW-1185">Reference proteome</keyword>
<feature type="compositionally biased region" description="Basic and acidic residues" evidence="1">
    <location>
        <begin position="50"/>
        <end position="71"/>
    </location>
</feature>
<dbReference type="RefSeq" id="WP_239736328.1">
    <property type="nucleotide sequence ID" value="NZ_CP092427.2"/>
</dbReference>
<gene>
    <name evidence="2" type="ORF">MJO55_00215</name>
</gene>
<name>A0ABY3UJT3_9MYCO</name>
<evidence type="ECO:0000313" key="2">
    <source>
        <dbReference type="EMBL" id="ULP39852.1"/>
    </source>
</evidence>
<accession>A0ABY3UJT3</accession>
<proteinExistence type="predicted"/>
<reference evidence="2" key="1">
    <citation type="submission" date="2022-08" db="EMBL/GenBank/DDBJ databases">
        <title>Whole genome sequencing of non-tuberculosis mycobacteria type-strains.</title>
        <authorList>
            <person name="Igarashi Y."/>
            <person name="Osugi A."/>
            <person name="Mitarai S."/>
        </authorList>
    </citation>
    <scope>NUCLEOTIDE SEQUENCE</scope>
    <source>
        <strain evidence="2">JCM 16372</strain>
    </source>
</reference>